<reference evidence="6" key="1">
    <citation type="submission" date="2019-03" db="EMBL/GenBank/DDBJ databases">
        <title>Single cell metagenomics reveals metabolic interactions within the superorganism composed of flagellate Streblomastix strix and complex community of Bacteroidetes bacteria on its surface.</title>
        <authorList>
            <person name="Treitli S.C."/>
            <person name="Kolisko M."/>
            <person name="Husnik F."/>
            <person name="Keeling P."/>
            <person name="Hampl V."/>
        </authorList>
    </citation>
    <scope>NUCLEOTIDE SEQUENCE</scope>
    <source>
        <strain evidence="6">STM</strain>
    </source>
</reference>
<dbReference type="SUPFAM" id="SSF55545">
    <property type="entry name" value="beta-N-acetylhexosaminidase-like domain"/>
    <property type="match status" value="1"/>
</dbReference>
<protein>
    <recommendedName>
        <fullName evidence="2">beta-N-acetylhexosaminidase</fullName>
        <ecNumber evidence="2">3.2.1.52</ecNumber>
    </recommendedName>
</protein>
<feature type="non-terminal residue" evidence="6">
    <location>
        <position position="177"/>
    </location>
</feature>
<keyword evidence="3" id="KW-0378">Hydrolase</keyword>
<dbReference type="GO" id="GO:0016020">
    <property type="term" value="C:membrane"/>
    <property type="evidence" value="ECO:0007669"/>
    <property type="project" value="TreeGrafter"/>
</dbReference>
<dbReference type="InterPro" id="IPR015882">
    <property type="entry name" value="HEX_bac_N"/>
</dbReference>
<evidence type="ECO:0000259" key="5">
    <source>
        <dbReference type="Pfam" id="PF02838"/>
    </source>
</evidence>
<sequence>MNDAGYYLIDFIYIPFMKKRISYLLLCSFFVLFGCDTKDGTNEYNLVPQPNRIVPQKGRFVLNDKVNVVIPADSPEVETIANEFITRLQLTAGLTLTQAENANSSTIKFDVAEGFPKEGYKLSVTSGGITITASEPNGFFYAVQTIYQLLPAEVYGKETAKHADWFVPAVEIEDAPR</sequence>
<dbReference type="AlphaFoldDB" id="A0A5J4PJ57"/>
<dbReference type="InterPro" id="IPR029018">
    <property type="entry name" value="Hex-like_dom2"/>
</dbReference>
<gene>
    <name evidence="6" type="ORF">EZS27_039524</name>
</gene>
<accession>A0A5J4PJ57</accession>
<dbReference type="GO" id="GO:0030203">
    <property type="term" value="P:glycosaminoglycan metabolic process"/>
    <property type="evidence" value="ECO:0007669"/>
    <property type="project" value="TreeGrafter"/>
</dbReference>
<comment type="catalytic activity">
    <reaction evidence="1">
        <text>Hydrolysis of terminal non-reducing N-acetyl-D-hexosamine residues in N-acetyl-beta-D-hexosaminides.</text>
        <dbReference type="EC" id="3.2.1.52"/>
    </reaction>
</comment>
<comment type="caution">
    <text evidence="6">The sequence shown here is derived from an EMBL/GenBank/DDBJ whole genome shotgun (WGS) entry which is preliminary data.</text>
</comment>
<dbReference type="EMBL" id="SNRY01008245">
    <property type="protein sequence ID" value="KAA6308890.1"/>
    <property type="molecule type" value="Genomic_DNA"/>
</dbReference>
<evidence type="ECO:0000256" key="2">
    <source>
        <dbReference type="ARBA" id="ARBA00012663"/>
    </source>
</evidence>
<evidence type="ECO:0000256" key="4">
    <source>
        <dbReference type="ARBA" id="ARBA00023295"/>
    </source>
</evidence>
<dbReference type="GO" id="GO:0004563">
    <property type="term" value="F:beta-N-acetylhexosaminidase activity"/>
    <property type="evidence" value="ECO:0007669"/>
    <property type="project" value="UniProtKB-EC"/>
</dbReference>
<evidence type="ECO:0000256" key="3">
    <source>
        <dbReference type="ARBA" id="ARBA00022801"/>
    </source>
</evidence>
<dbReference type="PANTHER" id="PTHR22600">
    <property type="entry name" value="BETA-HEXOSAMINIDASE"/>
    <property type="match status" value="1"/>
</dbReference>
<name>A0A5J4PJ57_9ZZZZ</name>
<dbReference type="EC" id="3.2.1.52" evidence="2"/>
<dbReference type="Pfam" id="PF02838">
    <property type="entry name" value="Glyco_hydro_20b"/>
    <property type="match status" value="1"/>
</dbReference>
<dbReference type="Gene3D" id="3.30.379.10">
    <property type="entry name" value="Chitobiase/beta-hexosaminidase domain 2-like"/>
    <property type="match status" value="1"/>
</dbReference>
<dbReference type="InterPro" id="IPR025705">
    <property type="entry name" value="Beta_hexosaminidase_sua/sub"/>
</dbReference>
<dbReference type="GO" id="GO:0005975">
    <property type="term" value="P:carbohydrate metabolic process"/>
    <property type="evidence" value="ECO:0007669"/>
    <property type="project" value="InterPro"/>
</dbReference>
<feature type="domain" description="Beta-hexosaminidase bacterial type N-terminal" evidence="5">
    <location>
        <begin position="44"/>
        <end position="175"/>
    </location>
</feature>
<keyword evidence="4" id="KW-0326">Glycosidase</keyword>
<evidence type="ECO:0000256" key="1">
    <source>
        <dbReference type="ARBA" id="ARBA00001231"/>
    </source>
</evidence>
<evidence type="ECO:0000313" key="6">
    <source>
        <dbReference type="EMBL" id="KAA6308890.1"/>
    </source>
</evidence>
<dbReference type="PANTHER" id="PTHR22600:SF57">
    <property type="entry name" value="BETA-N-ACETYLHEXOSAMINIDASE"/>
    <property type="match status" value="1"/>
</dbReference>
<organism evidence="6">
    <name type="scientific">termite gut metagenome</name>
    <dbReference type="NCBI Taxonomy" id="433724"/>
    <lineage>
        <taxon>unclassified sequences</taxon>
        <taxon>metagenomes</taxon>
        <taxon>organismal metagenomes</taxon>
    </lineage>
</organism>
<proteinExistence type="predicted"/>